<dbReference type="Proteomes" id="UP000308600">
    <property type="component" value="Unassembled WGS sequence"/>
</dbReference>
<keyword evidence="2" id="KW-1185">Reference proteome</keyword>
<reference evidence="1 2" key="1">
    <citation type="journal article" date="2019" name="Nat. Ecol. Evol.">
        <title>Megaphylogeny resolves global patterns of mushroom evolution.</title>
        <authorList>
            <person name="Varga T."/>
            <person name="Krizsan K."/>
            <person name="Foldi C."/>
            <person name="Dima B."/>
            <person name="Sanchez-Garcia M."/>
            <person name="Sanchez-Ramirez S."/>
            <person name="Szollosi G.J."/>
            <person name="Szarkandi J.G."/>
            <person name="Papp V."/>
            <person name="Albert L."/>
            <person name="Andreopoulos W."/>
            <person name="Angelini C."/>
            <person name="Antonin V."/>
            <person name="Barry K.W."/>
            <person name="Bougher N.L."/>
            <person name="Buchanan P."/>
            <person name="Buyck B."/>
            <person name="Bense V."/>
            <person name="Catcheside P."/>
            <person name="Chovatia M."/>
            <person name="Cooper J."/>
            <person name="Damon W."/>
            <person name="Desjardin D."/>
            <person name="Finy P."/>
            <person name="Geml J."/>
            <person name="Haridas S."/>
            <person name="Hughes K."/>
            <person name="Justo A."/>
            <person name="Karasinski D."/>
            <person name="Kautmanova I."/>
            <person name="Kiss B."/>
            <person name="Kocsube S."/>
            <person name="Kotiranta H."/>
            <person name="LaButti K.M."/>
            <person name="Lechner B.E."/>
            <person name="Liimatainen K."/>
            <person name="Lipzen A."/>
            <person name="Lukacs Z."/>
            <person name="Mihaltcheva S."/>
            <person name="Morgado L.N."/>
            <person name="Niskanen T."/>
            <person name="Noordeloos M.E."/>
            <person name="Ohm R.A."/>
            <person name="Ortiz-Santana B."/>
            <person name="Ovrebo C."/>
            <person name="Racz N."/>
            <person name="Riley R."/>
            <person name="Savchenko A."/>
            <person name="Shiryaev A."/>
            <person name="Soop K."/>
            <person name="Spirin V."/>
            <person name="Szebenyi C."/>
            <person name="Tomsovsky M."/>
            <person name="Tulloss R.E."/>
            <person name="Uehling J."/>
            <person name="Grigoriev I.V."/>
            <person name="Vagvolgyi C."/>
            <person name="Papp T."/>
            <person name="Martin F.M."/>
            <person name="Miettinen O."/>
            <person name="Hibbett D.S."/>
            <person name="Nagy L.G."/>
        </authorList>
    </citation>
    <scope>NUCLEOTIDE SEQUENCE [LARGE SCALE GENOMIC DNA]</scope>
    <source>
        <strain evidence="1 2">NL-1719</strain>
    </source>
</reference>
<gene>
    <name evidence="1" type="ORF">BDN72DRAFT_737924</name>
</gene>
<accession>A0ACD3A1T0</accession>
<evidence type="ECO:0000313" key="2">
    <source>
        <dbReference type="Proteomes" id="UP000308600"/>
    </source>
</evidence>
<protein>
    <submittedName>
        <fullName evidence="1">Uncharacterized protein</fullName>
    </submittedName>
</protein>
<dbReference type="EMBL" id="ML208897">
    <property type="protein sequence ID" value="TFK59778.1"/>
    <property type="molecule type" value="Genomic_DNA"/>
</dbReference>
<proteinExistence type="predicted"/>
<organism evidence="1 2">
    <name type="scientific">Pluteus cervinus</name>
    <dbReference type="NCBI Taxonomy" id="181527"/>
    <lineage>
        <taxon>Eukaryota</taxon>
        <taxon>Fungi</taxon>
        <taxon>Dikarya</taxon>
        <taxon>Basidiomycota</taxon>
        <taxon>Agaricomycotina</taxon>
        <taxon>Agaricomycetes</taxon>
        <taxon>Agaricomycetidae</taxon>
        <taxon>Agaricales</taxon>
        <taxon>Pluteineae</taxon>
        <taxon>Pluteaceae</taxon>
        <taxon>Pluteus</taxon>
    </lineage>
</organism>
<evidence type="ECO:0000313" key="1">
    <source>
        <dbReference type="EMBL" id="TFK59778.1"/>
    </source>
</evidence>
<name>A0ACD3A1T0_9AGAR</name>
<sequence length="54" mass="6238">MQLRKHIQKHLSHLEVSGISRKERFSKLDPIQELEGPIIDDDCAYVCSTCREAL</sequence>
<feature type="non-terminal residue" evidence="1">
    <location>
        <position position="54"/>
    </location>
</feature>